<proteinExistence type="inferred from homology"/>
<dbReference type="InterPro" id="IPR048319">
    <property type="entry name" value="Vps52_CC"/>
</dbReference>
<keyword evidence="4" id="KW-0653">Protein transport</keyword>
<comment type="similarity">
    <text evidence="2">Belongs to the VPS52 family.</text>
</comment>
<reference evidence="9 10" key="1">
    <citation type="journal article" date="2017" name="Mycologia">
        <title>Bifiguratus adelaidae, gen. et sp. nov., a new member of Mucoromycotina in endophytic and soil-dwelling habitats.</title>
        <authorList>
            <person name="Torres-Cruz T.J."/>
            <person name="Billingsley Tobias T.L."/>
            <person name="Almatruk M."/>
            <person name="Hesse C."/>
            <person name="Kuske C.R."/>
            <person name="Desiro A."/>
            <person name="Benucci G.M."/>
            <person name="Bonito G."/>
            <person name="Stajich J.E."/>
            <person name="Dunlap C."/>
            <person name="Arnold A.E."/>
            <person name="Porras-Alfaro A."/>
        </authorList>
    </citation>
    <scope>NUCLEOTIDE SEQUENCE [LARGE SCALE GENOMIC DNA]</scope>
    <source>
        <strain evidence="9 10">AZ0501</strain>
    </source>
</reference>
<keyword evidence="6" id="KW-0175">Coiled coil</keyword>
<dbReference type="Proteomes" id="UP000242875">
    <property type="component" value="Unassembled WGS sequence"/>
</dbReference>
<dbReference type="InterPro" id="IPR007258">
    <property type="entry name" value="Vps52"/>
</dbReference>
<dbReference type="GO" id="GO:0042147">
    <property type="term" value="P:retrograde transport, endosome to Golgi"/>
    <property type="evidence" value="ECO:0007669"/>
    <property type="project" value="TreeGrafter"/>
</dbReference>
<evidence type="ECO:0000256" key="2">
    <source>
        <dbReference type="ARBA" id="ARBA00008180"/>
    </source>
</evidence>
<evidence type="ECO:0000313" key="9">
    <source>
        <dbReference type="EMBL" id="OZJ04550.1"/>
    </source>
</evidence>
<keyword evidence="10" id="KW-1185">Reference proteome</keyword>
<dbReference type="PANTHER" id="PTHR14190:SF7">
    <property type="entry name" value="VACUOLAR PROTEIN SORTING-ASSOCIATED PROTEIN 52 HOMOLOG"/>
    <property type="match status" value="1"/>
</dbReference>
<evidence type="ECO:0000259" key="8">
    <source>
        <dbReference type="Pfam" id="PF20655"/>
    </source>
</evidence>
<feature type="domain" description="Vps52 C-terminal" evidence="8">
    <location>
        <begin position="261"/>
        <end position="569"/>
    </location>
</feature>
<dbReference type="GO" id="GO:0000938">
    <property type="term" value="C:GARP complex"/>
    <property type="evidence" value="ECO:0007669"/>
    <property type="project" value="TreeGrafter"/>
</dbReference>
<dbReference type="GO" id="GO:0006896">
    <property type="term" value="P:Golgi to vacuole transport"/>
    <property type="evidence" value="ECO:0007669"/>
    <property type="project" value="TreeGrafter"/>
</dbReference>
<evidence type="ECO:0000313" key="10">
    <source>
        <dbReference type="Proteomes" id="UP000242875"/>
    </source>
</evidence>
<dbReference type="GO" id="GO:0015031">
    <property type="term" value="P:protein transport"/>
    <property type="evidence" value="ECO:0007669"/>
    <property type="project" value="UniProtKB-KW"/>
</dbReference>
<evidence type="ECO:0000259" key="7">
    <source>
        <dbReference type="Pfam" id="PF04129"/>
    </source>
</evidence>
<dbReference type="PANTHER" id="PTHR14190">
    <property type="entry name" value="SUPPRESSOR OF ACTIN MUTATIONS 2/VACUOLAR PROTEIN SORTING 52"/>
    <property type="match status" value="1"/>
</dbReference>
<feature type="domain" description="Vps52 coiled-coil" evidence="7">
    <location>
        <begin position="75"/>
        <end position="243"/>
    </location>
</feature>
<keyword evidence="3" id="KW-0813">Transport</keyword>
<evidence type="ECO:0000256" key="1">
    <source>
        <dbReference type="ARBA" id="ARBA00004601"/>
    </source>
</evidence>
<organism evidence="9 10">
    <name type="scientific">Bifiguratus adelaidae</name>
    <dbReference type="NCBI Taxonomy" id="1938954"/>
    <lineage>
        <taxon>Eukaryota</taxon>
        <taxon>Fungi</taxon>
        <taxon>Fungi incertae sedis</taxon>
        <taxon>Mucoromycota</taxon>
        <taxon>Mucoromycotina</taxon>
        <taxon>Endogonomycetes</taxon>
        <taxon>Endogonales</taxon>
        <taxon>Endogonales incertae sedis</taxon>
        <taxon>Bifiguratus</taxon>
    </lineage>
</organism>
<evidence type="ECO:0000256" key="5">
    <source>
        <dbReference type="ARBA" id="ARBA00023034"/>
    </source>
</evidence>
<protein>
    <recommendedName>
        <fullName evidence="11">Vacuolar protein sorting-associated protein 52 A</fullName>
    </recommendedName>
</protein>
<dbReference type="GO" id="GO:0005829">
    <property type="term" value="C:cytosol"/>
    <property type="evidence" value="ECO:0007669"/>
    <property type="project" value="GOC"/>
</dbReference>
<evidence type="ECO:0000256" key="4">
    <source>
        <dbReference type="ARBA" id="ARBA00022927"/>
    </source>
</evidence>
<dbReference type="GO" id="GO:0019905">
    <property type="term" value="F:syntaxin binding"/>
    <property type="evidence" value="ECO:0007669"/>
    <property type="project" value="TreeGrafter"/>
</dbReference>
<feature type="coiled-coil region" evidence="6">
    <location>
        <begin position="551"/>
        <end position="578"/>
    </location>
</feature>
<evidence type="ECO:0000256" key="6">
    <source>
        <dbReference type="SAM" id="Coils"/>
    </source>
</evidence>
<comment type="subcellular location">
    <subcellularLocation>
        <location evidence="1">Golgi apparatus</location>
        <location evidence="1">trans-Golgi network</location>
    </subcellularLocation>
</comment>
<accession>A0A261Y1S1</accession>
<dbReference type="Pfam" id="PF20655">
    <property type="entry name" value="Vps52_C"/>
    <property type="match status" value="1"/>
</dbReference>
<dbReference type="EMBL" id="MVBO01000036">
    <property type="protein sequence ID" value="OZJ04550.1"/>
    <property type="molecule type" value="Genomic_DNA"/>
</dbReference>
<dbReference type="GO" id="GO:0032456">
    <property type="term" value="P:endocytic recycling"/>
    <property type="evidence" value="ECO:0007669"/>
    <property type="project" value="TreeGrafter"/>
</dbReference>
<dbReference type="Pfam" id="PF04129">
    <property type="entry name" value="Vps52_CC"/>
    <property type="match status" value="1"/>
</dbReference>
<dbReference type="InterPro" id="IPR048361">
    <property type="entry name" value="Vps52_C"/>
</dbReference>
<comment type="caution">
    <text evidence="9">The sequence shown here is derived from an EMBL/GenBank/DDBJ whole genome shotgun (WGS) entry which is preliminary data.</text>
</comment>
<name>A0A261Y1S1_9FUNG</name>
<evidence type="ECO:0008006" key="11">
    <source>
        <dbReference type="Google" id="ProtNLM"/>
    </source>
</evidence>
<dbReference type="OrthoDB" id="19482at2759"/>
<keyword evidence="5" id="KW-0333">Golgi apparatus</keyword>
<evidence type="ECO:0000256" key="3">
    <source>
        <dbReference type="ARBA" id="ARBA00022448"/>
    </source>
</evidence>
<sequence length="698" mass="81045">MDFDAQSDLEDEEVENLDLLEASFDEVTNSITAFQEDEQVKEALARGVDLRQYAKEVEQELGLHENEHNRDYMEYVASFVTLDSEIKSCDAILENMEDLLNAFQSDLGTISSEIQTLQERSSHMNIKLKNRKVVNDQLQRVLDGVVLAPYMIRKISDAEVDEVWLQYLLAVNRQMAFVHANRHKKVKAIKDIMPEMERLKFRAITTIRDYFIGKIRSLRVPNANVQIVQQSAFLKYKELYAFVASKYPPVAEEIQTAYMFTMRWYFSSHFERYAKGLGKLQTVVADKADLLGSEETLRKPGIFSTAKTRLKDKANVFALGDRIDILRQTDAGVILPHRYSYEQLFRSFNLTLIDNASSEYLFLYEFFAKRDEKSTADLAKDIFQEIFASTEKLGYQLLKQYVDNTLDAIGILLCIRINTTLAMELQRRRVPTLENYTNSLNMLLWPRFTHIIDLNVESMRKLAQSKQILQGSNEIHAHSITRRYAEFLASIFTLNEDHDDQILNNSVNRLRTEFDQLLSKMSKEIAGDKNRLVFLINNYDLIISVLSEIRIRATESELDHLRKTLANYTSQYAEEELKPPFGSMIAFLKEAEARNDDDVLDFDTSEMDDITKDFNATWRQKISNINISIIQNFSNFKNGTTVLHATLGQLAMYYTRYNVLYEKKVTEERRMNRNMPFKVHPVGVQAVMVEIKKFRSNF</sequence>
<dbReference type="AlphaFoldDB" id="A0A261Y1S1"/>
<gene>
    <name evidence="9" type="ORF">BZG36_02697</name>
</gene>